<name>A0A2D2D473_METT3</name>
<dbReference type="Proteomes" id="UP000230709">
    <property type="component" value="Chromosome"/>
</dbReference>
<dbReference type="STRING" id="595536.GCA_000178815_01373"/>
<keyword evidence="2" id="KW-1185">Reference proteome</keyword>
<dbReference type="EMBL" id="CP023737">
    <property type="protein sequence ID" value="ATQ69754.1"/>
    <property type="molecule type" value="Genomic_DNA"/>
</dbReference>
<gene>
    <name evidence="1" type="ORF">CQW49_19095</name>
</gene>
<evidence type="ECO:0000313" key="1">
    <source>
        <dbReference type="EMBL" id="ATQ69754.1"/>
    </source>
</evidence>
<proteinExistence type="predicted"/>
<reference evidence="2" key="1">
    <citation type="submission" date="2017-10" db="EMBL/GenBank/DDBJ databases">
        <title>Completed PacBio SMRT sequence of Methylosinus trichosporium OB3b reveals presence of a third large plasmid.</title>
        <authorList>
            <person name="Charles T.C."/>
            <person name="Lynch M.D.J."/>
            <person name="Heil J.R."/>
            <person name="Cheng J."/>
        </authorList>
    </citation>
    <scope>NUCLEOTIDE SEQUENCE [LARGE SCALE GENOMIC DNA]</scope>
    <source>
        <strain evidence="2">OB3b</strain>
    </source>
</reference>
<dbReference type="KEGG" id="mtw:CQW49_19095"/>
<dbReference type="AlphaFoldDB" id="A0A2D2D473"/>
<protein>
    <submittedName>
        <fullName evidence="1">Uncharacterized protein</fullName>
    </submittedName>
</protein>
<evidence type="ECO:0000313" key="2">
    <source>
        <dbReference type="Proteomes" id="UP000230709"/>
    </source>
</evidence>
<organism evidence="1 2">
    <name type="scientific">Methylosinus trichosporium (strain ATCC 35070 / NCIMB 11131 / UNIQEM 75 / OB3b)</name>
    <dbReference type="NCBI Taxonomy" id="595536"/>
    <lineage>
        <taxon>Bacteria</taxon>
        <taxon>Pseudomonadati</taxon>
        <taxon>Pseudomonadota</taxon>
        <taxon>Alphaproteobacteria</taxon>
        <taxon>Hyphomicrobiales</taxon>
        <taxon>Methylocystaceae</taxon>
        <taxon>Methylosinus</taxon>
    </lineage>
</organism>
<accession>A0A2D2D473</accession>
<sequence>MSDALADCLGRMERLIETLDETRDAQARALARALLDACLDLHGLALARMLTLASGAEDGRLLAAFAADHYVASALLLHGLHPDEPETRLRRAISGLREKWGATIELIDVSRAIARVSVRLPEDQEDRADARREIERSLTEAAPDLDRIVIEERATARSLAE</sequence>
<dbReference type="RefSeq" id="WP_003612929.1">
    <property type="nucleotide sequence ID" value="NZ_ADVE02000001.1"/>
</dbReference>